<evidence type="ECO:0000313" key="4">
    <source>
        <dbReference type="EMBL" id="KAF2703519.1"/>
    </source>
</evidence>
<dbReference type="SUPFAM" id="SSF52833">
    <property type="entry name" value="Thioredoxin-like"/>
    <property type="match status" value="1"/>
</dbReference>
<evidence type="ECO:0000256" key="2">
    <source>
        <dbReference type="SAM" id="MobiDB-lite"/>
    </source>
</evidence>
<dbReference type="PANTHER" id="PTHR46052">
    <property type="entry name" value="PHOSDUCIN-LIKE PROTEIN"/>
    <property type="match status" value="1"/>
</dbReference>
<dbReference type="EMBL" id="MU005787">
    <property type="protein sequence ID" value="KAF2703519.1"/>
    <property type="molecule type" value="Genomic_DNA"/>
</dbReference>
<evidence type="ECO:0000256" key="1">
    <source>
        <dbReference type="ARBA" id="ARBA00009686"/>
    </source>
</evidence>
<feature type="compositionally biased region" description="Basic and acidic residues" evidence="2">
    <location>
        <begin position="14"/>
        <end position="49"/>
    </location>
</feature>
<reference evidence="4" key="1">
    <citation type="journal article" date="2020" name="Stud. Mycol.">
        <title>101 Dothideomycetes genomes: a test case for predicting lifestyles and emergence of pathogens.</title>
        <authorList>
            <person name="Haridas S."/>
            <person name="Albert R."/>
            <person name="Binder M."/>
            <person name="Bloem J."/>
            <person name="Labutti K."/>
            <person name="Salamov A."/>
            <person name="Andreopoulos B."/>
            <person name="Baker S."/>
            <person name="Barry K."/>
            <person name="Bills G."/>
            <person name="Bluhm B."/>
            <person name="Cannon C."/>
            <person name="Castanera R."/>
            <person name="Culley D."/>
            <person name="Daum C."/>
            <person name="Ezra D."/>
            <person name="Gonzalez J."/>
            <person name="Henrissat B."/>
            <person name="Kuo A."/>
            <person name="Liang C."/>
            <person name="Lipzen A."/>
            <person name="Lutzoni F."/>
            <person name="Magnuson J."/>
            <person name="Mondo S."/>
            <person name="Nolan M."/>
            <person name="Ohm R."/>
            <person name="Pangilinan J."/>
            <person name="Park H.-J."/>
            <person name="Ramirez L."/>
            <person name="Alfaro M."/>
            <person name="Sun H."/>
            <person name="Tritt A."/>
            <person name="Yoshinaga Y."/>
            <person name="Zwiers L.-H."/>
            <person name="Turgeon B."/>
            <person name="Goodwin S."/>
            <person name="Spatafora J."/>
            <person name="Crous P."/>
            <person name="Grigoriev I."/>
        </authorList>
    </citation>
    <scope>NUCLEOTIDE SEQUENCE</scope>
    <source>
        <strain evidence="4">CBS 279.74</strain>
    </source>
</reference>
<evidence type="ECO:0000259" key="3">
    <source>
        <dbReference type="Pfam" id="PF02114"/>
    </source>
</evidence>
<dbReference type="GO" id="GO:0008277">
    <property type="term" value="P:regulation of G protein-coupled receptor signaling pathway"/>
    <property type="evidence" value="ECO:0007669"/>
    <property type="project" value="InterPro"/>
</dbReference>
<evidence type="ECO:0000313" key="5">
    <source>
        <dbReference type="Proteomes" id="UP000799428"/>
    </source>
</evidence>
<dbReference type="InterPro" id="IPR024253">
    <property type="entry name" value="Phosducin_thioredoxin-like_dom"/>
</dbReference>
<name>A0A6G1JSC4_9PLEO</name>
<protein>
    <submittedName>
        <fullName evidence="4">Phosducin</fullName>
    </submittedName>
</protein>
<dbReference type="Pfam" id="PF02114">
    <property type="entry name" value="Phosducin"/>
    <property type="match status" value="1"/>
</dbReference>
<comment type="similarity">
    <text evidence="1">Belongs to the phosducin family.</text>
</comment>
<feature type="domain" description="Phosducin" evidence="3">
    <location>
        <begin position="121"/>
        <end position="253"/>
    </location>
</feature>
<accession>A0A6G1JSC4</accession>
<proteinExistence type="inferred from homology"/>
<dbReference type="InterPro" id="IPR001200">
    <property type="entry name" value="Phosducin"/>
</dbReference>
<dbReference type="AlphaFoldDB" id="A0A6G1JSC4"/>
<gene>
    <name evidence="4" type="ORF">K504DRAFT_180026</name>
</gene>
<sequence>MTTTAAQDEFNQLIRDKDTTHSHPEDRNNYSDHSDPESDHAADYLQRTDTDDELDLPIDMRSNYYLPSIKSEANTGPKGVIADAHAFEQAKKQARRSIWKKTTPPNSYTVTAYHDKESEDEDGDDSFMKKWRESRLRDLQNAGQRIRSRTTSPSRKIYGNLPTVDALGYLDAIEKVSRDTVVVVFIYDDTSDISKLVESHMRQVAQRNNTTRFVKLHYEDAEIEVAGVPAALAYRNGELIEGLVPIMDALPDDSELSVISLETLFRRKQIL</sequence>
<feature type="region of interest" description="Disordered" evidence="2">
    <location>
        <begin position="94"/>
        <end position="126"/>
    </location>
</feature>
<dbReference type="PANTHER" id="PTHR46052:SF1">
    <property type="entry name" value="PHOSDUCIN-LIKE PROTEIN"/>
    <property type="match status" value="1"/>
</dbReference>
<feature type="region of interest" description="Disordered" evidence="2">
    <location>
        <begin position="1"/>
        <end position="54"/>
    </location>
</feature>
<dbReference type="OrthoDB" id="70588at2759"/>
<feature type="compositionally biased region" description="Polar residues" evidence="2">
    <location>
        <begin position="1"/>
        <end position="10"/>
    </location>
</feature>
<dbReference type="InterPro" id="IPR036249">
    <property type="entry name" value="Thioredoxin-like_sf"/>
</dbReference>
<organism evidence="4 5">
    <name type="scientific">Pleomassaria siparia CBS 279.74</name>
    <dbReference type="NCBI Taxonomy" id="1314801"/>
    <lineage>
        <taxon>Eukaryota</taxon>
        <taxon>Fungi</taxon>
        <taxon>Dikarya</taxon>
        <taxon>Ascomycota</taxon>
        <taxon>Pezizomycotina</taxon>
        <taxon>Dothideomycetes</taxon>
        <taxon>Pleosporomycetidae</taxon>
        <taxon>Pleosporales</taxon>
        <taxon>Pleomassariaceae</taxon>
        <taxon>Pleomassaria</taxon>
    </lineage>
</organism>
<dbReference type="Gene3D" id="3.40.30.10">
    <property type="entry name" value="Glutaredoxin"/>
    <property type="match status" value="1"/>
</dbReference>
<keyword evidence="5" id="KW-1185">Reference proteome</keyword>
<dbReference type="InterPro" id="IPR051499">
    <property type="entry name" value="Phosducin-like_reg"/>
</dbReference>
<dbReference type="Proteomes" id="UP000799428">
    <property type="component" value="Unassembled WGS sequence"/>
</dbReference>
<dbReference type="CDD" id="cd02987">
    <property type="entry name" value="Phd_like_Phd"/>
    <property type="match status" value="1"/>
</dbReference>